<dbReference type="Proteomes" id="UP000314987">
    <property type="component" value="Unassembled WGS sequence"/>
</dbReference>
<dbReference type="AlphaFoldDB" id="A0A4X2LVQ4"/>
<dbReference type="STRING" id="29139.ENSVURP00010025666"/>
<keyword evidence="1" id="KW-0053">Apoptosis</keyword>
<dbReference type="PANTHER" id="PTHR15208:SF2">
    <property type="entry name" value="RECEPTOR-BINDING CANCER ANTIGEN EXPRESSED ON SISO CELLS"/>
    <property type="match status" value="1"/>
</dbReference>
<dbReference type="InterPro" id="IPR017025">
    <property type="entry name" value="Cancer-assoc_antigen_RCAS1"/>
</dbReference>
<proteinExistence type="predicted"/>
<accession>A0A4X2LVQ4</accession>
<reference evidence="2" key="3">
    <citation type="submission" date="2025-09" db="UniProtKB">
        <authorList>
            <consortium name="Ensembl"/>
        </authorList>
    </citation>
    <scope>IDENTIFICATION</scope>
</reference>
<comment type="function">
    <text evidence="1">May participate in suppression of cell proliferation and induces apoptotic cell death through activation of interleukin-1-beta converting enzyme (ICE)-like proteases.</text>
</comment>
<dbReference type="GeneTree" id="ENSGT00390000004040"/>
<evidence type="ECO:0000313" key="2">
    <source>
        <dbReference type="Ensembl" id="ENSVURP00010025666.1"/>
    </source>
</evidence>
<dbReference type="PIRSF" id="PIRSF034247">
    <property type="entry name" value="RCAS1"/>
    <property type="match status" value="1"/>
</dbReference>
<protein>
    <recommendedName>
        <fullName evidence="1">Receptor-binding cancer antigen expressed on SiSo cells</fullName>
    </recommendedName>
</protein>
<dbReference type="Ensembl" id="ENSVURT00010029226.1">
    <property type="protein sequence ID" value="ENSVURP00010025666.1"/>
    <property type="gene ID" value="ENSVURG00010019658.1"/>
</dbReference>
<dbReference type="GO" id="GO:0000139">
    <property type="term" value="C:Golgi membrane"/>
    <property type="evidence" value="ECO:0007669"/>
    <property type="project" value="UniProtKB-SubCell"/>
</dbReference>
<keyword evidence="3" id="KW-1185">Reference proteome</keyword>
<sequence>MAISQLRLFKVCPCLATVLSFIKRLICRSGRGRKLSGDEITLTATVDYSPVPKQLEVEDWSSWKEDAPTCIKIEGANGNGTAQQNILQQKTQKIIIKKREPLNFDFPNGTTGFCSRLAATRDIPCIHQSPELEQNWGETVITDV</sequence>
<dbReference type="GO" id="GO:0030141">
    <property type="term" value="C:secretory granule"/>
    <property type="evidence" value="ECO:0007669"/>
    <property type="project" value="TreeGrafter"/>
</dbReference>
<reference evidence="2" key="2">
    <citation type="submission" date="2025-08" db="UniProtKB">
        <authorList>
            <consortium name="Ensembl"/>
        </authorList>
    </citation>
    <scope>IDENTIFICATION</scope>
</reference>
<keyword evidence="1" id="KW-0333">Golgi apparatus</keyword>
<dbReference type="OMA" id="QLEPAYF"/>
<name>A0A4X2LVQ4_VOMUR</name>
<comment type="subcellular location">
    <subcellularLocation>
        <location evidence="1">Golgi apparatus membrane</location>
    </subcellularLocation>
</comment>
<reference evidence="3" key="1">
    <citation type="submission" date="2018-12" db="EMBL/GenBank/DDBJ databases">
        <authorList>
            <person name="Yazar S."/>
        </authorList>
    </citation>
    <scope>NUCLEOTIDE SEQUENCE [LARGE SCALE GENOMIC DNA]</scope>
</reference>
<organism evidence="2 3">
    <name type="scientific">Vombatus ursinus</name>
    <name type="common">Common wombat</name>
    <dbReference type="NCBI Taxonomy" id="29139"/>
    <lineage>
        <taxon>Eukaryota</taxon>
        <taxon>Metazoa</taxon>
        <taxon>Chordata</taxon>
        <taxon>Craniata</taxon>
        <taxon>Vertebrata</taxon>
        <taxon>Euteleostomi</taxon>
        <taxon>Mammalia</taxon>
        <taxon>Metatheria</taxon>
        <taxon>Diprotodontia</taxon>
        <taxon>Vombatidae</taxon>
        <taxon>Vombatus</taxon>
    </lineage>
</organism>
<evidence type="ECO:0000256" key="1">
    <source>
        <dbReference type="PIRNR" id="PIRNR034247"/>
    </source>
</evidence>
<evidence type="ECO:0000313" key="3">
    <source>
        <dbReference type="Proteomes" id="UP000314987"/>
    </source>
</evidence>
<dbReference type="GO" id="GO:0006915">
    <property type="term" value="P:apoptotic process"/>
    <property type="evidence" value="ECO:0007669"/>
    <property type="project" value="UniProtKB-KW"/>
</dbReference>
<dbReference type="PANTHER" id="PTHR15208">
    <property type="entry name" value="RECEPTOR-BINDING CANCER ANTIGEN EXPRESSED ON SISO CELLS CANCER ASSOCIATED SURFACE ANTIGEN RCAS1 ESTROGEN RECEPTOR-BINDING FRAGMENT- ASSOCIATED GENE 9 PROTEIN"/>
    <property type="match status" value="1"/>
</dbReference>